<proteinExistence type="inferred from homology"/>
<comment type="similarity">
    <text evidence="1 7">Belongs to the MurCDEF family. MurE subfamily.</text>
</comment>
<evidence type="ECO:0000313" key="12">
    <source>
        <dbReference type="EMBL" id="KQM09571.1"/>
    </source>
</evidence>
<evidence type="ECO:0000256" key="2">
    <source>
        <dbReference type="ARBA" id="ARBA00022618"/>
    </source>
</evidence>
<keyword evidence="13" id="KW-1185">Reference proteome</keyword>
<evidence type="ECO:0000256" key="6">
    <source>
        <dbReference type="ARBA" id="ARBA00023316"/>
    </source>
</evidence>
<dbReference type="STRING" id="1702214.AL399_01260"/>
<dbReference type="HAMAP" id="MF_00208">
    <property type="entry name" value="MurE"/>
    <property type="match status" value="1"/>
</dbReference>
<comment type="cofactor">
    <cofactor evidence="7">
        <name>Mg(2+)</name>
        <dbReference type="ChEBI" id="CHEBI:18420"/>
    </cofactor>
</comment>
<evidence type="ECO:0000256" key="3">
    <source>
        <dbReference type="ARBA" id="ARBA00022960"/>
    </source>
</evidence>
<evidence type="ECO:0000259" key="10">
    <source>
        <dbReference type="Pfam" id="PF02875"/>
    </source>
</evidence>
<evidence type="ECO:0000256" key="5">
    <source>
        <dbReference type="ARBA" id="ARBA00023306"/>
    </source>
</evidence>
<organism evidence="12 13">
    <name type="scientific">Candidatus [Bacteroides] periocalifornicus</name>
    <dbReference type="NCBI Taxonomy" id="1702214"/>
    <lineage>
        <taxon>Bacteria</taxon>
        <taxon>Pseudomonadati</taxon>
        <taxon>Bacteroidota</taxon>
    </lineage>
</organism>
<evidence type="ECO:0000256" key="8">
    <source>
        <dbReference type="RuleBase" id="RU004135"/>
    </source>
</evidence>
<dbReference type="PATRIC" id="fig|1702214.3.peg.1728"/>
<dbReference type="PANTHER" id="PTHR23135:SF4">
    <property type="entry name" value="UDP-N-ACETYLMURAMOYL-L-ALANYL-D-GLUTAMATE--2,6-DIAMINOPIMELATE LIGASE MURE HOMOLOG, CHLOROPLASTIC"/>
    <property type="match status" value="1"/>
</dbReference>
<evidence type="ECO:0000256" key="7">
    <source>
        <dbReference type="HAMAP-Rule" id="MF_00208"/>
    </source>
</evidence>
<gene>
    <name evidence="7" type="primary">murE</name>
    <name evidence="12" type="ORF">AL399_01260</name>
</gene>
<comment type="caution">
    <text evidence="12">The sequence shown here is derived from an EMBL/GenBank/DDBJ whole genome shotgun (WGS) entry which is preliminary data.</text>
</comment>
<dbReference type="PANTHER" id="PTHR23135">
    <property type="entry name" value="MUR LIGASE FAMILY MEMBER"/>
    <property type="match status" value="1"/>
</dbReference>
<dbReference type="NCBIfam" id="NF001126">
    <property type="entry name" value="PRK00139.1-4"/>
    <property type="match status" value="1"/>
</dbReference>
<dbReference type="GO" id="GO:0000287">
    <property type="term" value="F:magnesium ion binding"/>
    <property type="evidence" value="ECO:0007669"/>
    <property type="project" value="UniProtKB-UniRule"/>
</dbReference>
<keyword evidence="4 7" id="KW-0573">Peptidoglycan synthesis</keyword>
<comment type="subcellular location">
    <subcellularLocation>
        <location evidence="7 8">Cytoplasm</location>
    </subcellularLocation>
</comment>
<dbReference type="InterPro" id="IPR036615">
    <property type="entry name" value="Mur_ligase_C_dom_sf"/>
</dbReference>
<feature type="binding site" evidence="7">
    <location>
        <begin position="406"/>
        <end position="409"/>
    </location>
    <ligand>
        <name>meso-2,6-diaminopimelate</name>
        <dbReference type="ChEBI" id="CHEBI:57791"/>
    </ligand>
</feature>
<feature type="short sequence motif" description="Meso-diaminopimelate recognition motif" evidence="7">
    <location>
        <begin position="406"/>
        <end position="409"/>
    </location>
</feature>
<evidence type="ECO:0000313" key="13">
    <source>
        <dbReference type="Proteomes" id="UP000054172"/>
    </source>
</evidence>
<feature type="binding site" evidence="7">
    <location>
        <position position="32"/>
    </location>
    <ligand>
        <name>UDP-N-acetyl-alpha-D-muramoyl-L-alanyl-D-glutamate</name>
        <dbReference type="ChEBI" id="CHEBI:83900"/>
    </ligand>
</feature>
<keyword evidence="7" id="KW-0460">Magnesium</keyword>
<evidence type="ECO:0000259" key="11">
    <source>
        <dbReference type="Pfam" id="PF08245"/>
    </source>
</evidence>
<dbReference type="NCBIfam" id="TIGR01085">
    <property type="entry name" value="murE"/>
    <property type="match status" value="1"/>
</dbReference>
<dbReference type="InterPro" id="IPR036565">
    <property type="entry name" value="Mur-like_cat_sf"/>
</dbReference>
<keyword evidence="3 7" id="KW-0133">Cell shape</keyword>
<feature type="binding site" evidence="7">
    <location>
        <position position="189"/>
    </location>
    <ligand>
        <name>UDP-N-acetyl-alpha-D-muramoyl-L-alanyl-D-glutamate</name>
        <dbReference type="ChEBI" id="CHEBI:83900"/>
    </ligand>
</feature>
<dbReference type="GO" id="GO:0005737">
    <property type="term" value="C:cytoplasm"/>
    <property type="evidence" value="ECO:0007669"/>
    <property type="project" value="UniProtKB-SubCell"/>
</dbReference>
<dbReference type="InterPro" id="IPR004101">
    <property type="entry name" value="Mur_ligase_C"/>
</dbReference>
<keyword evidence="7" id="KW-0067">ATP-binding</keyword>
<dbReference type="InterPro" id="IPR013221">
    <property type="entry name" value="Mur_ligase_cen"/>
</dbReference>
<comment type="pathway">
    <text evidence="7 8">Cell wall biogenesis; peptidoglycan biosynthesis.</text>
</comment>
<feature type="domain" description="Mur ligase central" evidence="11">
    <location>
        <begin position="112"/>
        <end position="310"/>
    </location>
</feature>
<feature type="domain" description="Mur ligase N-terminal catalytic" evidence="9">
    <location>
        <begin position="25"/>
        <end position="98"/>
    </location>
</feature>
<dbReference type="EC" id="6.3.2.13" evidence="7"/>
<keyword evidence="7" id="KW-0963">Cytoplasm</keyword>
<feature type="binding site" evidence="7">
    <location>
        <begin position="156"/>
        <end position="157"/>
    </location>
    <ligand>
        <name>UDP-N-acetyl-alpha-D-muramoyl-L-alanyl-D-glutamate</name>
        <dbReference type="ChEBI" id="CHEBI:83900"/>
    </ligand>
</feature>
<comment type="function">
    <text evidence="7">Catalyzes the addition of meso-diaminopimelic acid to the nucleotide precursor UDP-N-acetylmuramoyl-L-alanyl-D-glutamate (UMAG) in the biosynthesis of bacterial cell-wall peptidoglycan.</text>
</comment>
<dbReference type="SUPFAM" id="SSF53623">
    <property type="entry name" value="MurD-like peptide ligases, catalytic domain"/>
    <property type="match status" value="1"/>
</dbReference>
<feature type="modified residue" description="N6-carboxylysine" evidence="7">
    <location>
        <position position="223"/>
    </location>
</feature>
<feature type="binding site" evidence="7">
    <location>
        <position position="382"/>
    </location>
    <ligand>
        <name>meso-2,6-diaminopimelate</name>
        <dbReference type="ChEBI" id="CHEBI:57791"/>
    </ligand>
</feature>
<keyword evidence="7" id="KW-0547">Nucleotide-binding</keyword>
<dbReference type="GO" id="GO:0051301">
    <property type="term" value="P:cell division"/>
    <property type="evidence" value="ECO:0007669"/>
    <property type="project" value="UniProtKB-KW"/>
</dbReference>
<evidence type="ECO:0000259" key="9">
    <source>
        <dbReference type="Pfam" id="PF01225"/>
    </source>
</evidence>
<dbReference type="GO" id="GO:0071555">
    <property type="term" value="P:cell wall organization"/>
    <property type="evidence" value="ECO:0007669"/>
    <property type="project" value="UniProtKB-KW"/>
</dbReference>
<dbReference type="Gene3D" id="3.40.1190.10">
    <property type="entry name" value="Mur-like, catalytic domain"/>
    <property type="match status" value="1"/>
</dbReference>
<comment type="catalytic activity">
    <reaction evidence="7">
        <text>UDP-N-acetyl-alpha-D-muramoyl-L-alanyl-D-glutamate + meso-2,6-diaminopimelate + ATP = UDP-N-acetyl-alpha-D-muramoyl-L-alanyl-gamma-D-glutamyl-meso-2,6-diaminopimelate + ADP + phosphate + H(+)</text>
        <dbReference type="Rhea" id="RHEA:23676"/>
        <dbReference type="ChEBI" id="CHEBI:15378"/>
        <dbReference type="ChEBI" id="CHEBI:30616"/>
        <dbReference type="ChEBI" id="CHEBI:43474"/>
        <dbReference type="ChEBI" id="CHEBI:57791"/>
        <dbReference type="ChEBI" id="CHEBI:83900"/>
        <dbReference type="ChEBI" id="CHEBI:83905"/>
        <dbReference type="ChEBI" id="CHEBI:456216"/>
        <dbReference type="EC" id="6.3.2.13"/>
    </reaction>
</comment>
<keyword evidence="5 7" id="KW-0131">Cell cycle</keyword>
<dbReference type="GO" id="GO:0005524">
    <property type="term" value="F:ATP binding"/>
    <property type="evidence" value="ECO:0007669"/>
    <property type="project" value="UniProtKB-UniRule"/>
</dbReference>
<evidence type="ECO:0000256" key="1">
    <source>
        <dbReference type="ARBA" id="ARBA00005898"/>
    </source>
</evidence>
<feature type="binding site" evidence="7">
    <location>
        <position position="183"/>
    </location>
    <ligand>
        <name>UDP-N-acetyl-alpha-D-muramoyl-L-alanyl-D-glutamate</name>
        <dbReference type="ChEBI" id="CHEBI:83900"/>
    </ligand>
</feature>
<keyword evidence="6 7" id="KW-0961">Cell wall biogenesis/degradation</keyword>
<keyword evidence="7 12" id="KW-0436">Ligase</keyword>
<feature type="domain" description="Mur ligase C-terminal" evidence="10">
    <location>
        <begin position="332"/>
        <end position="461"/>
    </location>
</feature>
<evidence type="ECO:0000256" key="4">
    <source>
        <dbReference type="ARBA" id="ARBA00022984"/>
    </source>
</evidence>
<dbReference type="GO" id="GO:0008360">
    <property type="term" value="P:regulation of cell shape"/>
    <property type="evidence" value="ECO:0007669"/>
    <property type="project" value="UniProtKB-KW"/>
</dbReference>
<dbReference type="GO" id="GO:0008765">
    <property type="term" value="F:UDP-N-acetylmuramoylalanyl-D-glutamate-2,6-diaminopimelate ligase activity"/>
    <property type="evidence" value="ECO:0007669"/>
    <property type="project" value="UniProtKB-UniRule"/>
</dbReference>
<comment type="PTM">
    <text evidence="7">Carboxylation is probably crucial for Mg(2+) binding and, consequently, for the gamma-phosphate positioning of ATP.</text>
</comment>
<dbReference type="InterPro" id="IPR005761">
    <property type="entry name" value="UDP-N-AcMur-Glu-dNH2Pim_ligase"/>
</dbReference>
<dbReference type="Gene3D" id="3.40.1390.10">
    <property type="entry name" value="MurE/MurF, N-terminal domain"/>
    <property type="match status" value="1"/>
</dbReference>
<dbReference type="Pfam" id="PF02875">
    <property type="entry name" value="Mur_ligase_C"/>
    <property type="match status" value="1"/>
</dbReference>
<feature type="binding site" evidence="7">
    <location>
        <position position="191"/>
    </location>
    <ligand>
        <name>UDP-N-acetyl-alpha-D-muramoyl-L-alanyl-D-glutamate</name>
        <dbReference type="ChEBI" id="CHEBI:83900"/>
    </ligand>
</feature>
<feature type="binding site" evidence="7">
    <location>
        <position position="463"/>
    </location>
    <ligand>
        <name>meso-2,6-diaminopimelate</name>
        <dbReference type="ChEBI" id="CHEBI:57791"/>
    </ligand>
</feature>
<dbReference type="Pfam" id="PF08245">
    <property type="entry name" value="Mur_ligase_M"/>
    <property type="match status" value="1"/>
</dbReference>
<feature type="binding site" evidence="7">
    <location>
        <begin position="114"/>
        <end position="120"/>
    </location>
    <ligand>
        <name>ATP</name>
        <dbReference type="ChEBI" id="CHEBI:30616"/>
    </ligand>
</feature>
<dbReference type="GO" id="GO:0009252">
    <property type="term" value="P:peptidoglycan biosynthetic process"/>
    <property type="evidence" value="ECO:0007669"/>
    <property type="project" value="UniProtKB-UniRule"/>
</dbReference>
<sequence>MDYSVQALLRDVEILARVGQVPESVSGVVFDSRRVGRGMLFVAVKGVSADGHDFIANAIDAGATLIVGDRLMPEARCKGACYLQVSDSATALGVLASNLYGRPSELLKLVGVTGTNGKTTVATLLYRLCMGLGHKAGLLSTVENRVGEEVLPATHTTPDPLEINELLARMVAVGCQYAFMEVSSHALAQKRTAGLKFAGGVFTNLTRDHIDYHKTFAAYRDAKKLFFDALPHEAFAITNIDDGNGEVMLQNCRASTFTYSLRRLSDFHLEVMSQELGGMMLRFEPMGEEVWVQLLGEFNAYNILAVYAVARRLGFETEPVLRVLSMLRPVNGRFDFQIGQERVVIVDYAHTPDALKNVLQTIAGILPSKASVITVVGAGGDRDKGKRPQMAEVAAKMSRWVILTSDNPRGEDPSSIIEDMYGGIPPILRARVLKIVDRREAIRAGVLLSAPGDYVLVAGKGHETYQEVKGERMHFDDREEVAKALELLVEE</sequence>
<reference evidence="12" key="1">
    <citation type="submission" date="2015-08" db="EMBL/GenBank/DDBJ databases">
        <title>Candidatus Bacteriodes Periocalifornicus.</title>
        <authorList>
            <person name="McLean J.S."/>
            <person name="Kelley S."/>
        </authorList>
    </citation>
    <scope>NUCLEOTIDE SEQUENCE [LARGE SCALE GENOMIC DNA]</scope>
    <source>
        <strain evidence="12">12B</strain>
    </source>
</reference>
<dbReference type="Pfam" id="PF01225">
    <property type="entry name" value="Mur_ligase"/>
    <property type="match status" value="1"/>
</dbReference>
<protein>
    <recommendedName>
        <fullName evidence="7">UDP-N-acetylmuramoyl-L-alanyl-D-glutamate--2,6-diaminopimelate ligase</fullName>
        <ecNumber evidence="7">6.3.2.13</ecNumber>
    </recommendedName>
    <alternativeName>
        <fullName evidence="7">Meso-A2pm-adding enzyme</fullName>
    </alternativeName>
    <alternativeName>
        <fullName evidence="7">Meso-diaminopimelate-adding enzyme</fullName>
    </alternativeName>
    <alternativeName>
        <fullName evidence="7">UDP-MurNAc-L-Ala-D-Glu:meso-diaminopimelate ligase</fullName>
    </alternativeName>
    <alternativeName>
        <fullName evidence="7">UDP-MurNAc-tripeptide synthetase</fullName>
    </alternativeName>
    <alternativeName>
        <fullName evidence="7">UDP-N-acetylmuramyl-tripeptide synthetase</fullName>
    </alternativeName>
</protein>
<dbReference type="SUPFAM" id="SSF63418">
    <property type="entry name" value="MurE/MurF N-terminal domain"/>
    <property type="match status" value="1"/>
</dbReference>
<dbReference type="Gene3D" id="3.90.190.20">
    <property type="entry name" value="Mur ligase, C-terminal domain"/>
    <property type="match status" value="1"/>
</dbReference>
<dbReference type="Proteomes" id="UP000054172">
    <property type="component" value="Unassembled WGS sequence"/>
</dbReference>
<dbReference type="InterPro" id="IPR035911">
    <property type="entry name" value="MurE/MurF_N"/>
</dbReference>
<dbReference type="SUPFAM" id="SSF53244">
    <property type="entry name" value="MurD-like peptide ligases, peptide-binding domain"/>
    <property type="match status" value="1"/>
</dbReference>
<dbReference type="AlphaFoldDB" id="A0A0Q4AZK7"/>
<feature type="binding site" evidence="7">
    <location>
        <position position="459"/>
    </location>
    <ligand>
        <name>meso-2,6-diaminopimelate</name>
        <dbReference type="ChEBI" id="CHEBI:57791"/>
    </ligand>
</feature>
<dbReference type="EMBL" id="LIIK01000003">
    <property type="protein sequence ID" value="KQM09571.1"/>
    <property type="molecule type" value="Genomic_DNA"/>
</dbReference>
<comment type="caution">
    <text evidence="7">Lacks conserved residue(s) required for the propagation of feature annotation.</text>
</comment>
<keyword evidence="2 7" id="KW-0132">Cell division</keyword>
<dbReference type="UniPathway" id="UPA00219"/>
<accession>A0A0Q4AZK7</accession>
<name>A0A0Q4AZK7_9BACT</name>
<dbReference type="InterPro" id="IPR000713">
    <property type="entry name" value="Mur_ligase_N"/>
</dbReference>